<feature type="compositionally biased region" description="Basic and acidic residues" evidence="1">
    <location>
        <begin position="44"/>
        <end position="54"/>
    </location>
</feature>
<reference evidence="4" key="1">
    <citation type="journal article" date="2020" name="Stud. Mycol.">
        <title>101 Dothideomycetes genomes: A test case for predicting lifestyles and emergence of pathogens.</title>
        <authorList>
            <person name="Haridas S."/>
            <person name="Albert R."/>
            <person name="Binder M."/>
            <person name="Bloem J."/>
            <person name="LaButti K."/>
            <person name="Salamov A."/>
            <person name="Andreopoulos B."/>
            <person name="Baker S."/>
            <person name="Barry K."/>
            <person name="Bills G."/>
            <person name="Bluhm B."/>
            <person name="Cannon C."/>
            <person name="Castanera R."/>
            <person name="Culley D."/>
            <person name="Daum C."/>
            <person name="Ezra D."/>
            <person name="Gonzalez J."/>
            <person name="Henrissat B."/>
            <person name="Kuo A."/>
            <person name="Liang C."/>
            <person name="Lipzen A."/>
            <person name="Lutzoni F."/>
            <person name="Magnuson J."/>
            <person name="Mondo S."/>
            <person name="Nolan M."/>
            <person name="Ohm R."/>
            <person name="Pangilinan J."/>
            <person name="Park H.-J."/>
            <person name="Ramirez L."/>
            <person name="Alfaro M."/>
            <person name="Sun H."/>
            <person name="Tritt A."/>
            <person name="Yoshinaga Y."/>
            <person name="Zwiers L.-H."/>
            <person name="Turgeon B."/>
            <person name="Goodwin S."/>
            <person name="Spatafora J."/>
            <person name="Crous P."/>
            <person name="Grigoriev I."/>
        </authorList>
    </citation>
    <scope>NUCLEOTIDE SEQUENCE [LARGE SCALE GENOMIC DNA]</scope>
    <source>
        <strain evidence="4">CBS 304.66</strain>
    </source>
</reference>
<keyword evidence="4" id="KW-1185">Reference proteome</keyword>
<accession>A0A9P4MXA6</accession>
<dbReference type="PANTHER" id="PTHR13136">
    <property type="entry name" value="TESTIS DEVELOPMENT PROTEIN PRTD"/>
    <property type="match status" value="1"/>
</dbReference>
<feature type="region of interest" description="Disordered" evidence="1">
    <location>
        <begin position="1"/>
        <end position="91"/>
    </location>
</feature>
<dbReference type="AlphaFoldDB" id="A0A9P4MXA6"/>
<dbReference type="Proteomes" id="UP000800093">
    <property type="component" value="Unassembled WGS sequence"/>
</dbReference>
<name>A0A9P4MXA6_9PLEO</name>
<evidence type="ECO:0000256" key="1">
    <source>
        <dbReference type="SAM" id="MobiDB-lite"/>
    </source>
</evidence>
<dbReference type="EMBL" id="ML986663">
    <property type="protein sequence ID" value="KAF2261135.1"/>
    <property type="molecule type" value="Genomic_DNA"/>
</dbReference>
<proteinExistence type="predicted"/>
<dbReference type="Gene3D" id="3.40.50.1820">
    <property type="entry name" value="alpha/beta hydrolase"/>
    <property type="match status" value="1"/>
</dbReference>
<feature type="compositionally biased region" description="Low complexity" evidence="1">
    <location>
        <begin position="58"/>
        <end position="67"/>
    </location>
</feature>
<sequence length="348" mass="38143">MPPKRRAPAEPLSAQVAKRRSTRSLTKSARVVKEPPESQPIGSKVKDPISEKAKLSKSKSTSSATPSMRKSSKSAEPKSNATGDVASRNANDPATFKIAGAGLKNPIPCQRFGREGGKKKHEDGKEILIFTHGAGGTLATPAVVNFCTGFGRFLRGLAFQGTVNLAARIKGFHACAEYLVDEKEWGYVDGKKGKMVIGGRSMGARAAVTAAKEMLGEEKEGKSNDMNLILVSYPLKGPKDDIRDRILIDLSKDVRILFITGDRDSMCPLDMLQKVRKKMKAKSWLIVVKGADHGMHVKPAKAEKVLGEMTGQMAAEWTGIPERKEDEVVWWSEKKEEVEREKWSLKKT</sequence>
<dbReference type="InterPro" id="IPR026555">
    <property type="entry name" value="NSL3/Tex30"/>
</dbReference>
<evidence type="ECO:0000313" key="3">
    <source>
        <dbReference type="EMBL" id="KAF2261135.1"/>
    </source>
</evidence>
<feature type="compositionally biased region" description="Polar residues" evidence="1">
    <location>
        <begin position="77"/>
        <end position="91"/>
    </location>
</feature>
<comment type="caution">
    <text evidence="3">The sequence shown here is derived from an EMBL/GenBank/DDBJ whole genome shotgun (WGS) entry which is preliminary data.</text>
</comment>
<dbReference type="PANTHER" id="PTHR13136:SF11">
    <property type="entry name" value="TESTIS-EXPRESSED PROTEIN 30"/>
    <property type="match status" value="1"/>
</dbReference>
<evidence type="ECO:0000313" key="4">
    <source>
        <dbReference type="Proteomes" id="UP000800093"/>
    </source>
</evidence>
<dbReference type="SUPFAM" id="SSF53474">
    <property type="entry name" value="alpha/beta-Hydrolases"/>
    <property type="match status" value="1"/>
</dbReference>
<dbReference type="Pfam" id="PF20408">
    <property type="entry name" value="Abhydrolase_11"/>
    <property type="match status" value="1"/>
</dbReference>
<protein>
    <recommendedName>
        <fullName evidence="2">KANL3/Tex30 alpha/beta hydrolase-like domain-containing protein</fullName>
    </recommendedName>
</protein>
<dbReference type="InterPro" id="IPR046879">
    <property type="entry name" value="KANL3/Tex30_Abhydrolase"/>
</dbReference>
<evidence type="ECO:0000259" key="2">
    <source>
        <dbReference type="Pfam" id="PF20408"/>
    </source>
</evidence>
<dbReference type="InterPro" id="IPR029058">
    <property type="entry name" value="AB_hydrolase_fold"/>
</dbReference>
<feature type="domain" description="KANL3/Tex30 alpha/beta hydrolase-like" evidence="2">
    <location>
        <begin position="176"/>
        <end position="300"/>
    </location>
</feature>
<gene>
    <name evidence="3" type="ORF">CC78DRAFT_361841</name>
</gene>
<dbReference type="OrthoDB" id="6415022at2759"/>
<organism evidence="3 4">
    <name type="scientific">Lojkania enalia</name>
    <dbReference type="NCBI Taxonomy" id="147567"/>
    <lineage>
        <taxon>Eukaryota</taxon>
        <taxon>Fungi</taxon>
        <taxon>Dikarya</taxon>
        <taxon>Ascomycota</taxon>
        <taxon>Pezizomycotina</taxon>
        <taxon>Dothideomycetes</taxon>
        <taxon>Pleosporomycetidae</taxon>
        <taxon>Pleosporales</taxon>
        <taxon>Pleosporales incertae sedis</taxon>
        <taxon>Lojkania</taxon>
    </lineage>
</organism>